<evidence type="ECO:0000313" key="3">
    <source>
        <dbReference type="Proteomes" id="UP000182788"/>
    </source>
</evidence>
<keyword evidence="1" id="KW-0812">Transmembrane</keyword>
<dbReference type="AlphaFoldDB" id="A0A1J9UVG9"/>
<keyword evidence="1" id="KW-1133">Transmembrane helix</keyword>
<evidence type="ECO:0000313" key="2">
    <source>
        <dbReference type="EMBL" id="OJD81977.1"/>
    </source>
</evidence>
<dbReference type="EMBL" id="MAOI01000023">
    <property type="protein sequence ID" value="OJD81977.1"/>
    <property type="molecule type" value="Genomic_DNA"/>
</dbReference>
<dbReference type="GeneID" id="87590577"/>
<protein>
    <submittedName>
        <fullName evidence="2">Sugar ABC transporter ATPase</fullName>
    </submittedName>
</protein>
<keyword evidence="1" id="KW-0472">Membrane</keyword>
<comment type="caution">
    <text evidence="2">The sequence shown here is derived from an EMBL/GenBank/DDBJ whole genome shotgun (WGS) entry which is preliminary data.</text>
</comment>
<feature type="transmembrane region" description="Helical" evidence="1">
    <location>
        <begin position="59"/>
        <end position="82"/>
    </location>
</feature>
<reference evidence="2 3" key="1">
    <citation type="submission" date="2016-06" db="EMBL/GenBank/DDBJ databases">
        <title>First insights into the genetic diversity and population structure of in the Bacillus cereus group bacteria from diverse marine environments.</title>
        <authorList>
            <person name="Liu Y."/>
            <person name="Lai Q."/>
            <person name="Shao Z."/>
        </authorList>
    </citation>
    <scope>NUCLEOTIDE SEQUENCE [LARGE SCALE GENOMIC DNA]</scope>
    <source>
        <strain evidence="2 3">NH24A2</strain>
    </source>
</reference>
<accession>A0A1J9UVG9</accession>
<evidence type="ECO:0000256" key="1">
    <source>
        <dbReference type="SAM" id="Phobius"/>
    </source>
</evidence>
<proteinExistence type="predicted"/>
<name>A0A1J9UVG9_9BACI</name>
<feature type="transmembrane region" description="Helical" evidence="1">
    <location>
        <begin position="6"/>
        <end position="22"/>
    </location>
</feature>
<organism evidence="2 3">
    <name type="scientific">Bacillus paramycoides</name>
    <dbReference type="NCBI Taxonomy" id="2026194"/>
    <lineage>
        <taxon>Bacteria</taxon>
        <taxon>Bacillati</taxon>
        <taxon>Bacillota</taxon>
        <taxon>Bacilli</taxon>
        <taxon>Bacillales</taxon>
        <taxon>Bacillaceae</taxon>
        <taxon>Bacillus</taxon>
        <taxon>Bacillus cereus group</taxon>
    </lineage>
</organism>
<feature type="transmembrane region" description="Helical" evidence="1">
    <location>
        <begin position="34"/>
        <end position="53"/>
    </location>
</feature>
<dbReference type="Proteomes" id="UP000182788">
    <property type="component" value="Unassembled WGS sequence"/>
</dbReference>
<dbReference type="RefSeq" id="WP_071717815.1">
    <property type="nucleotide sequence ID" value="NZ_CBCSHB010000012.1"/>
</dbReference>
<gene>
    <name evidence="2" type="ORF">BAU28_23160</name>
</gene>
<sequence>MIFLFAVYFVFIMTLLVTFLLSKKAYKKPPVKYIPTLILFILAFISSIVFVINNGMGELMIAVFLGLVAVANLLLLLALKVVRTIVAKGK</sequence>